<dbReference type="PANTHER" id="PTHR30121">
    <property type="entry name" value="UNCHARACTERIZED PROTEIN YJGR-RELATED"/>
    <property type="match status" value="1"/>
</dbReference>
<dbReference type="PANTHER" id="PTHR30121:SF6">
    <property type="entry name" value="SLR6007 PROTEIN"/>
    <property type="match status" value="1"/>
</dbReference>
<feature type="non-terminal residue" evidence="1">
    <location>
        <position position="1"/>
    </location>
</feature>
<dbReference type="Gene3D" id="1.10.8.730">
    <property type="match status" value="1"/>
</dbReference>
<evidence type="ECO:0000313" key="2">
    <source>
        <dbReference type="Proteomes" id="UP000198508"/>
    </source>
</evidence>
<evidence type="ECO:0008006" key="3">
    <source>
        <dbReference type="Google" id="ProtNLM"/>
    </source>
</evidence>
<dbReference type="EMBL" id="FOIM01000069">
    <property type="protein sequence ID" value="SEU22318.1"/>
    <property type="molecule type" value="Genomic_DNA"/>
</dbReference>
<protein>
    <recommendedName>
        <fullName evidence="3">Conjugal transfer protein TraE</fullName>
    </recommendedName>
</protein>
<dbReference type="Gene3D" id="3.40.50.300">
    <property type="entry name" value="P-loop containing nucleotide triphosphate hydrolases"/>
    <property type="match status" value="1"/>
</dbReference>
<dbReference type="AlphaFoldDB" id="A0A1I0KFG0"/>
<evidence type="ECO:0000313" key="1">
    <source>
        <dbReference type="EMBL" id="SEU22318.1"/>
    </source>
</evidence>
<organism evidence="1 2">
    <name type="scientific">Enterocloster lavalensis</name>
    <dbReference type="NCBI Taxonomy" id="460384"/>
    <lineage>
        <taxon>Bacteria</taxon>
        <taxon>Bacillati</taxon>
        <taxon>Bacillota</taxon>
        <taxon>Clostridia</taxon>
        <taxon>Lachnospirales</taxon>
        <taxon>Lachnospiraceae</taxon>
        <taxon>Enterocloster</taxon>
    </lineage>
</organism>
<dbReference type="SUPFAM" id="SSF52540">
    <property type="entry name" value="P-loop containing nucleoside triphosphate hydrolases"/>
    <property type="match status" value="1"/>
</dbReference>
<dbReference type="RefSeq" id="WP_416388220.1">
    <property type="nucleotide sequence ID" value="NZ_FOIM01000069.1"/>
</dbReference>
<gene>
    <name evidence="1" type="ORF">SAMN05216313_1691</name>
</gene>
<sequence>GEAMYYGVNAKTGNMIMLDRKRARCPNGLKLGTPGSGKSMSCKSEILSVFLCTPDDVYVCDPEAEYYPLVKRLHGQVVKLSPTSKSYVNPLDINLNYSEDESPLALKSDFVLSFCELVMGGKNGLDAIEKTVIDRAVQVIYRPYLADPKPENMPILSDLHKALLDQNIPEADRVAQALDLYVNGSLNVFNHRTNVDIESRIVAFDIKELGKQLKKIGMLIVQDQIWGRVTQNRSQGKATWFFCDEFHLLLREEQTAAFSCEIWKRFRKWGGIPTGATQNVKDLLLSPEIENILENSDFICLLNQASGDRHILAERLNLSPQQLRYVENSEPGEGLLIYENVVLPFKNPIPKHTQLYQIMTTRLGEGATV</sequence>
<dbReference type="InterPro" id="IPR027417">
    <property type="entry name" value="P-loop_NTPase"/>
</dbReference>
<dbReference type="InterPro" id="IPR051162">
    <property type="entry name" value="T4SS_component"/>
</dbReference>
<dbReference type="Proteomes" id="UP000198508">
    <property type="component" value="Unassembled WGS sequence"/>
</dbReference>
<dbReference type="STRING" id="460384.SAMN05216313_1691"/>
<name>A0A1I0KFG0_9FIRM</name>
<proteinExistence type="predicted"/>
<reference evidence="2" key="1">
    <citation type="submission" date="2016-10" db="EMBL/GenBank/DDBJ databases">
        <authorList>
            <person name="Varghese N."/>
            <person name="Submissions S."/>
        </authorList>
    </citation>
    <scope>NUCLEOTIDE SEQUENCE [LARGE SCALE GENOMIC DNA]</scope>
    <source>
        <strain evidence="2">NLAE-zl-G277</strain>
    </source>
</reference>
<dbReference type="NCBIfam" id="NF045971">
    <property type="entry name" value="conju_CD1110"/>
    <property type="match status" value="1"/>
</dbReference>
<accession>A0A1I0KFG0</accession>
<keyword evidence="2" id="KW-1185">Reference proteome</keyword>